<feature type="transmembrane region" description="Helical" evidence="7">
    <location>
        <begin position="206"/>
        <end position="226"/>
    </location>
</feature>
<evidence type="ECO:0000256" key="5">
    <source>
        <dbReference type="ARBA" id="ARBA00022989"/>
    </source>
</evidence>
<dbReference type="GO" id="GO:0022857">
    <property type="term" value="F:transmembrane transporter activity"/>
    <property type="evidence" value="ECO:0007669"/>
    <property type="project" value="InterPro"/>
</dbReference>
<feature type="domain" description="Major facilitator superfamily (MFS) profile" evidence="8">
    <location>
        <begin position="7"/>
        <end position="393"/>
    </location>
</feature>
<dbReference type="InterPro" id="IPR020846">
    <property type="entry name" value="MFS_dom"/>
</dbReference>
<dbReference type="AlphaFoldDB" id="A0A1I7GIL5"/>
<organism evidence="9 10">
    <name type="scientific">Alicyclobacillus macrosporangiidus</name>
    <dbReference type="NCBI Taxonomy" id="392015"/>
    <lineage>
        <taxon>Bacteria</taxon>
        <taxon>Bacillati</taxon>
        <taxon>Bacillota</taxon>
        <taxon>Bacilli</taxon>
        <taxon>Bacillales</taxon>
        <taxon>Alicyclobacillaceae</taxon>
        <taxon>Alicyclobacillus</taxon>
    </lineage>
</organism>
<dbReference type="SUPFAM" id="SSF103473">
    <property type="entry name" value="MFS general substrate transporter"/>
    <property type="match status" value="1"/>
</dbReference>
<dbReference type="InterPro" id="IPR011701">
    <property type="entry name" value="MFS"/>
</dbReference>
<name>A0A1I7GIL5_9BACL</name>
<proteinExistence type="predicted"/>
<reference evidence="10" key="1">
    <citation type="submission" date="2016-10" db="EMBL/GenBank/DDBJ databases">
        <authorList>
            <person name="Varghese N."/>
        </authorList>
    </citation>
    <scope>NUCLEOTIDE SEQUENCE [LARGE SCALE GENOMIC DNA]</scope>
    <source>
        <strain evidence="10">DSM 17980</strain>
    </source>
</reference>
<evidence type="ECO:0000256" key="2">
    <source>
        <dbReference type="ARBA" id="ARBA00022448"/>
    </source>
</evidence>
<dbReference type="CDD" id="cd17391">
    <property type="entry name" value="MFS_MdtG_MDR_like"/>
    <property type="match status" value="1"/>
</dbReference>
<evidence type="ECO:0000256" key="7">
    <source>
        <dbReference type="SAM" id="Phobius"/>
    </source>
</evidence>
<dbReference type="STRING" id="392015.SAMN05421543_102227"/>
<dbReference type="Pfam" id="PF07690">
    <property type="entry name" value="MFS_1"/>
    <property type="match status" value="1"/>
</dbReference>
<feature type="transmembrane region" description="Helical" evidence="7">
    <location>
        <begin position="348"/>
        <end position="365"/>
    </location>
</feature>
<dbReference type="PANTHER" id="PTHR43414">
    <property type="entry name" value="MULTIDRUG RESISTANCE PROTEIN MDTG"/>
    <property type="match status" value="1"/>
</dbReference>
<accession>A0A1I7GIL5</accession>
<dbReference type="InterPro" id="IPR001958">
    <property type="entry name" value="Tet-R_TetA/multi-R_MdtG-like"/>
</dbReference>
<evidence type="ECO:0000259" key="8">
    <source>
        <dbReference type="PROSITE" id="PS50850"/>
    </source>
</evidence>
<protein>
    <submittedName>
        <fullName evidence="9">Predicted arabinose efflux permease, MFS family</fullName>
    </submittedName>
</protein>
<comment type="subcellular location">
    <subcellularLocation>
        <location evidence="1">Cell membrane</location>
        <topology evidence="1">Multi-pass membrane protein</topology>
    </subcellularLocation>
</comment>
<dbReference type="EMBL" id="FPBV01000002">
    <property type="protein sequence ID" value="SFU48258.1"/>
    <property type="molecule type" value="Genomic_DNA"/>
</dbReference>
<keyword evidence="4 7" id="KW-0812">Transmembrane</keyword>
<dbReference type="OrthoDB" id="65739at2"/>
<feature type="transmembrane region" description="Helical" evidence="7">
    <location>
        <begin position="47"/>
        <end position="66"/>
    </location>
</feature>
<feature type="transmembrane region" description="Helical" evidence="7">
    <location>
        <begin position="103"/>
        <end position="125"/>
    </location>
</feature>
<evidence type="ECO:0000313" key="9">
    <source>
        <dbReference type="EMBL" id="SFU48258.1"/>
    </source>
</evidence>
<dbReference type="PROSITE" id="PS50850">
    <property type="entry name" value="MFS"/>
    <property type="match status" value="1"/>
</dbReference>
<feature type="transmembrane region" description="Helical" evidence="7">
    <location>
        <begin position="78"/>
        <end position="97"/>
    </location>
</feature>
<dbReference type="Gene3D" id="1.20.1250.20">
    <property type="entry name" value="MFS general substrate transporter like domains"/>
    <property type="match status" value="2"/>
</dbReference>
<feature type="transmembrane region" description="Helical" evidence="7">
    <location>
        <begin position="371"/>
        <end position="387"/>
    </location>
</feature>
<evidence type="ECO:0000256" key="3">
    <source>
        <dbReference type="ARBA" id="ARBA00022475"/>
    </source>
</evidence>
<dbReference type="RefSeq" id="WP_074949644.1">
    <property type="nucleotide sequence ID" value="NZ_FPBV01000002.1"/>
</dbReference>
<dbReference type="InterPro" id="IPR036259">
    <property type="entry name" value="MFS_trans_sf"/>
</dbReference>
<dbReference type="GO" id="GO:0005886">
    <property type="term" value="C:plasma membrane"/>
    <property type="evidence" value="ECO:0007669"/>
    <property type="project" value="UniProtKB-SubCell"/>
</dbReference>
<feature type="transmembrane region" description="Helical" evidence="7">
    <location>
        <begin position="281"/>
        <end position="299"/>
    </location>
</feature>
<keyword evidence="5 7" id="KW-1133">Transmembrane helix</keyword>
<dbReference type="PRINTS" id="PR01035">
    <property type="entry name" value="TCRTETA"/>
</dbReference>
<feature type="transmembrane region" description="Helical" evidence="7">
    <location>
        <begin position="132"/>
        <end position="154"/>
    </location>
</feature>
<evidence type="ECO:0000256" key="1">
    <source>
        <dbReference type="ARBA" id="ARBA00004651"/>
    </source>
</evidence>
<dbReference type="eggNOG" id="COG2814">
    <property type="taxonomic scope" value="Bacteria"/>
</dbReference>
<dbReference type="Proteomes" id="UP000183508">
    <property type="component" value="Unassembled WGS sequence"/>
</dbReference>
<evidence type="ECO:0000256" key="4">
    <source>
        <dbReference type="ARBA" id="ARBA00022692"/>
    </source>
</evidence>
<keyword evidence="6 7" id="KW-0472">Membrane</keyword>
<dbReference type="PANTHER" id="PTHR43414:SF6">
    <property type="entry name" value="MULTIDRUG RESISTANCE PROTEIN MDTG"/>
    <property type="match status" value="1"/>
</dbReference>
<keyword evidence="2" id="KW-0813">Transport</keyword>
<feature type="transmembrane region" description="Helical" evidence="7">
    <location>
        <begin position="166"/>
        <end position="185"/>
    </location>
</feature>
<sequence>MPLWKRNLFVCWFGCFATTAGMSLIVPFLPLYIQLLGVHDTAAVERWSGLAFGSTFLMSAIVSPIWGRIADQRGRKLMLLRASLGMAIICSLMGFAHNVYELTALRLLMGSVSGYIAAAITLVATQTPRDHAGWALGTLSTGTVGGNLIGPLVGGYLAEVIGLRNVFFATGLMMFVAFLITLFLVKEAFKPSKKASVPWREVWRMVPNPRVVVTMMASTFVLQLAMMSIQPIVTVYVSQLTGPSRHIALIAGCVVAAAGIANVLAAPWLGKLSDHVGPQRVLVVCLVIAGLVFIPQAFVTSPWQLMGLRFLLGLASAGLLPSINAIVKRSAPEALSGRVFGYNQSAQYLGNIGGSILGGQMAAAFGIHYVFFSTAALMLLNALWVFTSTRDRHNKHRAVPHPSV</sequence>
<keyword evidence="3" id="KW-1003">Cell membrane</keyword>
<gene>
    <name evidence="9" type="ORF">SAMN05421543_102227</name>
</gene>
<evidence type="ECO:0000256" key="6">
    <source>
        <dbReference type="ARBA" id="ARBA00023136"/>
    </source>
</evidence>
<feature type="transmembrane region" description="Helical" evidence="7">
    <location>
        <begin position="305"/>
        <end position="327"/>
    </location>
</feature>
<feature type="transmembrane region" description="Helical" evidence="7">
    <location>
        <begin position="246"/>
        <end position="269"/>
    </location>
</feature>
<keyword evidence="10" id="KW-1185">Reference proteome</keyword>
<evidence type="ECO:0000313" key="10">
    <source>
        <dbReference type="Proteomes" id="UP000183508"/>
    </source>
</evidence>